<evidence type="ECO:0000256" key="8">
    <source>
        <dbReference type="ARBA" id="ARBA00075811"/>
    </source>
</evidence>
<evidence type="ECO:0000256" key="2">
    <source>
        <dbReference type="ARBA" id="ARBA00022490"/>
    </source>
</evidence>
<dbReference type="PANTHER" id="PTHR23333">
    <property type="entry name" value="UBX DOMAIN CONTAINING PROTEIN"/>
    <property type="match status" value="1"/>
</dbReference>
<organism evidence="13 14">
    <name type="scientific">Anguilla anguilla</name>
    <name type="common">European freshwater eel</name>
    <name type="synonym">Muraena anguilla</name>
    <dbReference type="NCBI Taxonomy" id="7936"/>
    <lineage>
        <taxon>Eukaryota</taxon>
        <taxon>Metazoa</taxon>
        <taxon>Chordata</taxon>
        <taxon>Craniata</taxon>
        <taxon>Vertebrata</taxon>
        <taxon>Euteleostomi</taxon>
        <taxon>Actinopterygii</taxon>
        <taxon>Neopterygii</taxon>
        <taxon>Teleostei</taxon>
        <taxon>Anguilliformes</taxon>
        <taxon>Anguillidae</taxon>
        <taxon>Anguilla</taxon>
    </lineage>
</organism>
<keyword evidence="4" id="KW-0206">Cytoskeleton</keyword>
<dbReference type="Pfam" id="PF00789">
    <property type="entry name" value="UBX"/>
    <property type="match status" value="1"/>
</dbReference>
<dbReference type="InterPro" id="IPR012989">
    <property type="entry name" value="SEP_domain"/>
</dbReference>
<dbReference type="PANTHER" id="PTHR23333:SF4">
    <property type="entry name" value="UBX DOMAIN-CONTAINING PROTEIN 11"/>
    <property type="match status" value="1"/>
</dbReference>
<dbReference type="PROSITE" id="PS50033">
    <property type="entry name" value="UBX"/>
    <property type="match status" value="1"/>
</dbReference>
<dbReference type="Gene3D" id="3.10.20.90">
    <property type="entry name" value="Phosphatidylinositol 3-kinase Catalytic Subunit, Chain A, domain 1"/>
    <property type="match status" value="1"/>
</dbReference>
<dbReference type="Gene3D" id="3.30.420.210">
    <property type="entry name" value="SEP domain"/>
    <property type="match status" value="1"/>
</dbReference>
<dbReference type="InterPro" id="IPR029071">
    <property type="entry name" value="Ubiquitin-like_domsf"/>
</dbReference>
<comment type="subcellular location">
    <subcellularLocation>
        <location evidence="1">Cytoplasm</location>
        <location evidence="1">Cytoskeleton</location>
    </subcellularLocation>
</comment>
<evidence type="ECO:0000256" key="4">
    <source>
        <dbReference type="ARBA" id="ARBA00023212"/>
    </source>
</evidence>
<gene>
    <name evidence="13" type="ORF">ANANG_G00026520</name>
</gene>
<dbReference type="GO" id="GO:0043161">
    <property type="term" value="P:proteasome-mediated ubiquitin-dependent protein catabolic process"/>
    <property type="evidence" value="ECO:0007669"/>
    <property type="project" value="TreeGrafter"/>
</dbReference>
<evidence type="ECO:0000313" key="14">
    <source>
        <dbReference type="Proteomes" id="UP001044222"/>
    </source>
</evidence>
<dbReference type="SUPFAM" id="SSF54236">
    <property type="entry name" value="Ubiquitin-like"/>
    <property type="match status" value="1"/>
</dbReference>
<dbReference type="InterPro" id="IPR001012">
    <property type="entry name" value="UBX_dom"/>
</dbReference>
<comment type="function">
    <text evidence="5">May be involved in the reorganization of actin cytoskeleton mediated by RND1, RND2 and RND3. Promotes RHOA activation mediated by GNA12 and GNA13.</text>
</comment>
<comment type="caution">
    <text evidence="13">The sequence shown here is derived from an EMBL/GenBank/DDBJ whole genome shotgun (WGS) entry which is preliminary data.</text>
</comment>
<evidence type="ECO:0000256" key="1">
    <source>
        <dbReference type="ARBA" id="ARBA00004245"/>
    </source>
</evidence>
<sequence>MSSPLSILGKNKRVPLPAGQNLGQRCKPFKEKTCAGREATQMSDIISPGPRHHVALAPDAPSTSRSKVTPRKGGISASGLSDFELMSTMMEKLHLLEKKVCSQSMEIQSKEKKIAVLQEKLRILQKSKVEGGSSGRVEELQQTCHRLQNQVWEMERFLNDYGMVWVGSSVGPQEEAETKEEVLHRPHLPEPDVSVDRDFHMNFDLVLRSVRDLNVLAGEDVSHVQATPGGARLARRSPIPLSLFRNGIIMFDGPFRPYHDPSTQQCMLDLMDGYFPSELQERFPDGVPFQVNDRREEEFKERHVGAKFPGEGKSVGVATEFTIHSNGHTPGQAVHDGHTPKQAVHDGHTPKQAVHDGHTPKQAVHDGHTPKQAVHDGHTPKQAVYDGHTPKQAMYDGHTPKQAVYDQATGGKLSVEQFLNKLPKTVIRAGRVIDIRSSLKADMQSPSCNSTVIETPALQDPRSPADDVIVLKVRAEDGRSCYILRMLFSETVGQLRHYLDTHRGPRAYHITSTFPTRRYDDNSQTLRACGLTSNASLLLQPHKDP</sequence>
<comment type="subunit">
    <text evidence="6">Interacts with GNA12, GNA13, RND1, RND2 and RND3.</text>
</comment>
<dbReference type="Pfam" id="PF08059">
    <property type="entry name" value="SEP"/>
    <property type="match status" value="1"/>
</dbReference>
<evidence type="ECO:0000259" key="12">
    <source>
        <dbReference type="PROSITE" id="PS51399"/>
    </source>
</evidence>
<evidence type="ECO:0000256" key="9">
    <source>
        <dbReference type="ARBA" id="ARBA00081109"/>
    </source>
</evidence>
<feature type="region of interest" description="Disordered" evidence="10">
    <location>
        <begin position="1"/>
        <end position="22"/>
    </location>
</feature>
<name>A0A9D3SB78_ANGAN</name>
<dbReference type="InterPro" id="IPR036241">
    <property type="entry name" value="NSFL1C_SEP_dom_sf"/>
</dbReference>
<feature type="region of interest" description="Disordered" evidence="10">
    <location>
        <begin position="327"/>
        <end position="393"/>
    </location>
</feature>
<accession>A0A9D3SB78</accession>
<evidence type="ECO:0000256" key="7">
    <source>
        <dbReference type="ARBA" id="ARBA00073759"/>
    </source>
</evidence>
<evidence type="ECO:0000256" key="6">
    <source>
        <dbReference type="ARBA" id="ARBA00062345"/>
    </source>
</evidence>
<dbReference type="EMBL" id="JAFIRN010000001">
    <property type="protein sequence ID" value="KAG5858101.1"/>
    <property type="molecule type" value="Genomic_DNA"/>
</dbReference>
<feature type="region of interest" description="Disordered" evidence="10">
    <location>
        <begin position="42"/>
        <end position="74"/>
    </location>
</feature>
<evidence type="ECO:0000256" key="3">
    <source>
        <dbReference type="ARBA" id="ARBA00023054"/>
    </source>
</evidence>
<dbReference type="AlphaFoldDB" id="A0A9D3SB78"/>
<protein>
    <recommendedName>
        <fullName evidence="7">UBX domain-containing protein 11</fullName>
    </recommendedName>
    <alternativeName>
        <fullName evidence="9">Socius</fullName>
    </alternativeName>
    <alternativeName>
        <fullName evidence="8">UBX domain-containing protein 5</fullName>
    </alternativeName>
</protein>
<keyword evidence="2" id="KW-0963">Cytoplasm</keyword>
<feature type="domain" description="UBX" evidence="11">
    <location>
        <begin position="464"/>
        <end position="539"/>
    </location>
</feature>
<dbReference type="CDD" id="cd17077">
    <property type="entry name" value="UBX_UBXN11"/>
    <property type="match status" value="1"/>
</dbReference>
<dbReference type="GO" id="GO:0005856">
    <property type="term" value="C:cytoskeleton"/>
    <property type="evidence" value="ECO:0007669"/>
    <property type="project" value="UniProtKB-SubCell"/>
</dbReference>
<evidence type="ECO:0000256" key="5">
    <source>
        <dbReference type="ARBA" id="ARBA00059434"/>
    </source>
</evidence>
<keyword evidence="14" id="KW-1185">Reference proteome</keyword>
<proteinExistence type="predicted"/>
<feature type="compositionally biased region" description="Basic and acidic residues" evidence="10">
    <location>
        <begin position="335"/>
        <end position="379"/>
    </location>
</feature>
<evidence type="ECO:0000256" key="10">
    <source>
        <dbReference type="SAM" id="MobiDB-lite"/>
    </source>
</evidence>
<dbReference type="PROSITE" id="PS51399">
    <property type="entry name" value="SEP"/>
    <property type="match status" value="1"/>
</dbReference>
<dbReference type="GO" id="GO:0043130">
    <property type="term" value="F:ubiquitin binding"/>
    <property type="evidence" value="ECO:0007669"/>
    <property type="project" value="TreeGrafter"/>
</dbReference>
<evidence type="ECO:0000259" key="11">
    <source>
        <dbReference type="PROSITE" id="PS50033"/>
    </source>
</evidence>
<reference evidence="13" key="1">
    <citation type="submission" date="2021-01" db="EMBL/GenBank/DDBJ databases">
        <title>A chromosome-scale assembly of European eel, Anguilla anguilla.</title>
        <authorList>
            <person name="Henkel C."/>
            <person name="Jong-Raadsen S.A."/>
            <person name="Dufour S."/>
            <person name="Weltzien F.-A."/>
            <person name="Palstra A.P."/>
            <person name="Pelster B."/>
            <person name="Spaink H.P."/>
            <person name="Van Den Thillart G.E."/>
            <person name="Jansen H."/>
            <person name="Zahm M."/>
            <person name="Klopp C."/>
            <person name="Cedric C."/>
            <person name="Louis A."/>
            <person name="Berthelot C."/>
            <person name="Parey E."/>
            <person name="Roest Crollius H."/>
            <person name="Montfort J."/>
            <person name="Robinson-Rechavi M."/>
            <person name="Bucao C."/>
            <person name="Bouchez O."/>
            <person name="Gislard M."/>
            <person name="Lluch J."/>
            <person name="Milhes M."/>
            <person name="Lampietro C."/>
            <person name="Lopez Roques C."/>
            <person name="Donnadieu C."/>
            <person name="Braasch I."/>
            <person name="Desvignes T."/>
            <person name="Postlethwait J."/>
            <person name="Bobe J."/>
            <person name="Guiguen Y."/>
            <person name="Dirks R."/>
        </authorList>
    </citation>
    <scope>NUCLEOTIDE SEQUENCE</scope>
    <source>
        <strain evidence="13">Tag_6206</strain>
        <tissue evidence="13">Liver</tissue>
    </source>
</reference>
<dbReference type="Proteomes" id="UP001044222">
    <property type="component" value="Unassembled WGS sequence"/>
</dbReference>
<dbReference type="FunFam" id="3.30.420.210:FF:000003">
    <property type="entry name" value="UBX domain protein 11"/>
    <property type="match status" value="1"/>
</dbReference>
<dbReference type="SUPFAM" id="SSF102848">
    <property type="entry name" value="NSFL1 (p97 ATPase) cofactor p47, SEP domain"/>
    <property type="match status" value="1"/>
</dbReference>
<keyword evidence="3" id="KW-0175">Coiled coil</keyword>
<feature type="domain" description="SEP" evidence="12">
    <location>
        <begin position="236"/>
        <end position="300"/>
    </location>
</feature>
<evidence type="ECO:0000313" key="13">
    <source>
        <dbReference type="EMBL" id="KAG5858101.1"/>
    </source>
</evidence>